<evidence type="ECO:0000256" key="1">
    <source>
        <dbReference type="ARBA" id="ARBA00004574"/>
    </source>
</evidence>
<dbReference type="SUPFAM" id="SSF50249">
    <property type="entry name" value="Nucleic acid-binding proteins"/>
    <property type="match status" value="2"/>
</dbReference>
<comment type="caution">
    <text evidence="6">The sequence shown here is derived from an EMBL/GenBank/DDBJ whole genome shotgun (WGS) entry which is preliminary data.</text>
</comment>
<sequence length="450" mass="51821">MGDYKFLKIKDAVTCINQKINLIAAIADLSPPQKTKGTDYICKLKIIDESHEIRFPVHVFAQEMDDLPLLASVGDIIQLSRIKMEIHEGEVYAVFNKKFSSFALYDGKDGENFRPYKVSLRFHAREHDEKIIADLRKWLASSEVVDEPSFLLLREISQVGCINLACKVLHTCKTTNDEWMVYLWDGTDAPPISINKRLEDEMHNPLPLHFEPLPSSRDVLSTFPTAGTVLRVRLDVDCITYILRLLKIGQWVKLFRVLCKVHEGLWYGVFTSASKIRDLPNDDILILERQSNYDRRSICKLDRMPYWCFPWPSKITEVNCNGAPFVTLMDLLTYQKGAKKFRCIIRVVATIPWRVEDFRSPRGICRVRFTLEDPTARIHAYAYAEDGEKFFNGSSTDALRRKIIQLLGVPLSGDGREIEGGARNPPWVQCCLKYHSVRKRSWICDTMLLD</sequence>
<comment type="subcellular location">
    <subcellularLocation>
        <location evidence="1">Chromosome</location>
        <location evidence="1">Telomere</location>
    </subcellularLocation>
</comment>
<dbReference type="InterPro" id="IPR012340">
    <property type="entry name" value="NA-bd_OB-fold"/>
</dbReference>
<dbReference type="GO" id="GO:0000783">
    <property type="term" value="C:nuclear telomere cap complex"/>
    <property type="evidence" value="ECO:0007669"/>
    <property type="project" value="TreeGrafter"/>
</dbReference>
<dbReference type="AlphaFoldDB" id="A0A9W7J3A9"/>
<dbReference type="GO" id="GO:0098505">
    <property type="term" value="F:G-rich strand telomeric DNA binding"/>
    <property type="evidence" value="ECO:0007669"/>
    <property type="project" value="TreeGrafter"/>
</dbReference>
<dbReference type="Pfam" id="PF25507">
    <property type="entry name" value="OB_POT1A"/>
    <property type="match status" value="1"/>
</dbReference>
<dbReference type="Proteomes" id="UP001165190">
    <property type="component" value="Unassembled WGS sequence"/>
</dbReference>
<dbReference type="SMART" id="SM00976">
    <property type="entry name" value="Telo_bind"/>
    <property type="match status" value="1"/>
</dbReference>
<dbReference type="PANTHER" id="PTHR14513:SF0">
    <property type="entry name" value="PROTECTION OF TELOMERES PROTEIN 1"/>
    <property type="match status" value="1"/>
</dbReference>
<keyword evidence="7" id="KW-1185">Reference proteome</keyword>
<accession>A0A9W7J3A9</accession>
<feature type="domain" description="Telomeric single stranded DNA binding POT1/Cdc13" evidence="5">
    <location>
        <begin position="6"/>
        <end position="140"/>
    </location>
</feature>
<dbReference type="GO" id="GO:0032210">
    <property type="term" value="P:regulation of telomere maintenance via telomerase"/>
    <property type="evidence" value="ECO:0007669"/>
    <property type="project" value="TreeGrafter"/>
</dbReference>
<dbReference type="Gene3D" id="2.40.50.140">
    <property type="entry name" value="Nucleic acid-binding proteins"/>
    <property type="match status" value="2"/>
</dbReference>
<evidence type="ECO:0000313" key="6">
    <source>
        <dbReference type="EMBL" id="GMJ05882.1"/>
    </source>
</evidence>
<organism evidence="6 7">
    <name type="scientific">Hibiscus trionum</name>
    <name type="common">Flower of an hour</name>
    <dbReference type="NCBI Taxonomy" id="183268"/>
    <lineage>
        <taxon>Eukaryota</taxon>
        <taxon>Viridiplantae</taxon>
        <taxon>Streptophyta</taxon>
        <taxon>Embryophyta</taxon>
        <taxon>Tracheophyta</taxon>
        <taxon>Spermatophyta</taxon>
        <taxon>Magnoliopsida</taxon>
        <taxon>eudicotyledons</taxon>
        <taxon>Gunneridae</taxon>
        <taxon>Pentapetalae</taxon>
        <taxon>rosids</taxon>
        <taxon>malvids</taxon>
        <taxon>Malvales</taxon>
        <taxon>Malvaceae</taxon>
        <taxon>Malvoideae</taxon>
        <taxon>Hibiscus</taxon>
    </lineage>
</organism>
<dbReference type="InterPro" id="IPR028389">
    <property type="entry name" value="POT1"/>
</dbReference>
<evidence type="ECO:0000313" key="7">
    <source>
        <dbReference type="Proteomes" id="UP001165190"/>
    </source>
</evidence>
<dbReference type="InterPro" id="IPR057620">
    <property type="entry name" value="POT1A/B-like_OB"/>
</dbReference>
<reference evidence="6" key="1">
    <citation type="submission" date="2023-05" db="EMBL/GenBank/DDBJ databases">
        <title>Genome and transcriptome analyses reveal genes involved in the formation of fine ridges on petal epidermal cells in Hibiscus trionum.</title>
        <authorList>
            <person name="Koshimizu S."/>
            <person name="Masuda S."/>
            <person name="Ishii T."/>
            <person name="Shirasu K."/>
            <person name="Hoshino A."/>
            <person name="Arita M."/>
        </authorList>
    </citation>
    <scope>NUCLEOTIDE SEQUENCE</scope>
    <source>
        <strain evidence="6">Hamamatsu line</strain>
    </source>
</reference>
<evidence type="ECO:0000256" key="3">
    <source>
        <dbReference type="ARBA" id="ARBA00022895"/>
    </source>
</evidence>
<evidence type="ECO:0000256" key="2">
    <source>
        <dbReference type="ARBA" id="ARBA00022454"/>
    </source>
</evidence>
<evidence type="ECO:0000259" key="5">
    <source>
        <dbReference type="SMART" id="SM00976"/>
    </source>
</evidence>
<dbReference type="PANTHER" id="PTHR14513">
    <property type="entry name" value="PROTECTION OF TELOMERES 1"/>
    <property type="match status" value="1"/>
</dbReference>
<proteinExistence type="predicted"/>
<dbReference type="OrthoDB" id="2186770at2759"/>
<protein>
    <submittedName>
        <fullName evidence="6">Protection of Telomeres 1a</fullName>
    </submittedName>
</protein>
<keyword evidence="4" id="KW-0238">DNA-binding</keyword>
<dbReference type="CDD" id="cd04497">
    <property type="entry name" value="hPOT1_OB1_like"/>
    <property type="match status" value="1"/>
</dbReference>
<gene>
    <name evidence="6" type="ORF">HRI_004257400</name>
</gene>
<dbReference type="GO" id="GO:0016233">
    <property type="term" value="P:telomere capping"/>
    <property type="evidence" value="ECO:0007669"/>
    <property type="project" value="TreeGrafter"/>
</dbReference>
<dbReference type="EMBL" id="BSYR01000045">
    <property type="protein sequence ID" value="GMJ05882.1"/>
    <property type="molecule type" value="Genomic_DNA"/>
</dbReference>
<dbReference type="InterPro" id="IPR011564">
    <property type="entry name" value="Telomer_end-bd_POT1/Cdc13"/>
</dbReference>
<keyword evidence="2" id="KW-0158">Chromosome</keyword>
<keyword evidence="3" id="KW-0779">Telomere</keyword>
<dbReference type="Pfam" id="PF02765">
    <property type="entry name" value="POT1"/>
    <property type="match status" value="1"/>
</dbReference>
<name>A0A9W7J3A9_HIBTR</name>
<evidence type="ECO:0000256" key="4">
    <source>
        <dbReference type="ARBA" id="ARBA00023125"/>
    </source>
</evidence>
<dbReference type="GO" id="GO:0010521">
    <property type="term" value="F:telomerase inhibitor activity"/>
    <property type="evidence" value="ECO:0007669"/>
    <property type="project" value="TreeGrafter"/>
</dbReference>